<protein>
    <submittedName>
        <fullName evidence="2">Uncharacterized protein</fullName>
    </submittedName>
</protein>
<dbReference type="AlphaFoldDB" id="A0A8J4Y539"/>
<proteinExistence type="predicted"/>
<reference evidence="2" key="1">
    <citation type="submission" date="2020-07" db="EMBL/GenBank/DDBJ databases">
        <title>The High-quality genome of the commercially important snow crab, Chionoecetes opilio.</title>
        <authorList>
            <person name="Jeong J.-H."/>
            <person name="Ryu S."/>
        </authorList>
    </citation>
    <scope>NUCLEOTIDE SEQUENCE</scope>
    <source>
        <strain evidence="2">MADBK_172401_WGS</strain>
        <tissue evidence="2">Digestive gland</tissue>
    </source>
</reference>
<sequence>MVGGGGGSTGARDRLIPLPSPWEGSGRGSGEGWHSKSDVTIRPISAAHGQARGRGRQGYHKPPTEPMGGSGGGGGLWLGELRNHPPISATRRQTRYTPNPPPGLGGLHWQTRTHRTTRTRPMGGYGRWGGEWLGELRKQSAHLSIKRGRTRCQARDALAGE</sequence>
<evidence type="ECO:0000313" key="2">
    <source>
        <dbReference type="EMBL" id="KAG0721195.1"/>
    </source>
</evidence>
<comment type="caution">
    <text evidence="2">The sequence shown here is derived from an EMBL/GenBank/DDBJ whole genome shotgun (WGS) entry which is preliminary data.</text>
</comment>
<keyword evidence="3" id="KW-1185">Reference proteome</keyword>
<evidence type="ECO:0000256" key="1">
    <source>
        <dbReference type="SAM" id="MobiDB-lite"/>
    </source>
</evidence>
<dbReference type="EMBL" id="JACEEZ010011603">
    <property type="protein sequence ID" value="KAG0721195.1"/>
    <property type="molecule type" value="Genomic_DNA"/>
</dbReference>
<evidence type="ECO:0000313" key="3">
    <source>
        <dbReference type="Proteomes" id="UP000770661"/>
    </source>
</evidence>
<organism evidence="2 3">
    <name type="scientific">Chionoecetes opilio</name>
    <name type="common">Atlantic snow crab</name>
    <name type="synonym">Cancer opilio</name>
    <dbReference type="NCBI Taxonomy" id="41210"/>
    <lineage>
        <taxon>Eukaryota</taxon>
        <taxon>Metazoa</taxon>
        <taxon>Ecdysozoa</taxon>
        <taxon>Arthropoda</taxon>
        <taxon>Crustacea</taxon>
        <taxon>Multicrustacea</taxon>
        <taxon>Malacostraca</taxon>
        <taxon>Eumalacostraca</taxon>
        <taxon>Eucarida</taxon>
        <taxon>Decapoda</taxon>
        <taxon>Pleocyemata</taxon>
        <taxon>Brachyura</taxon>
        <taxon>Eubrachyura</taxon>
        <taxon>Majoidea</taxon>
        <taxon>Majidae</taxon>
        <taxon>Chionoecetes</taxon>
    </lineage>
</organism>
<gene>
    <name evidence="2" type="ORF">GWK47_046954</name>
</gene>
<feature type="region of interest" description="Disordered" evidence="1">
    <location>
        <begin position="1"/>
        <end position="128"/>
    </location>
</feature>
<accession>A0A8J4Y539</accession>
<feature type="compositionally biased region" description="Gly residues" evidence="1">
    <location>
        <begin position="68"/>
        <end position="77"/>
    </location>
</feature>
<name>A0A8J4Y539_CHIOP</name>
<dbReference type="Proteomes" id="UP000770661">
    <property type="component" value="Unassembled WGS sequence"/>
</dbReference>